<dbReference type="CDD" id="cd18186">
    <property type="entry name" value="BTB_POZ_ZBTB_KLHL-like"/>
    <property type="match status" value="1"/>
</dbReference>
<evidence type="ECO:0000313" key="2">
    <source>
        <dbReference type="Proteomes" id="UP000887565"/>
    </source>
</evidence>
<name>A0A915IVE3_ROMCU</name>
<dbReference type="InterPro" id="IPR011333">
    <property type="entry name" value="SKP1/BTB/POZ_sf"/>
</dbReference>
<dbReference type="SUPFAM" id="SSF54695">
    <property type="entry name" value="POZ domain"/>
    <property type="match status" value="1"/>
</dbReference>
<evidence type="ECO:0000256" key="1">
    <source>
        <dbReference type="SAM" id="MobiDB-lite"/>
    </source>
</evidence>
<sequence length="107" mass="11860">MAKSFIDNNTKAFKEELFCDCTIFVSTSNQNDDYAEGNRFKDEKMIIENLGESQKSQIFIRDFKPHVVLAMLQFLYSCGTSTPGDADGKTSTPPDADGKSSTSTENV</sequence>
<reference evidence="3" key="1">
    <citation type="submission" date="2022-11" db="UniProtKB">
        <authorList>
            <consortium name="WormBaseParasite"/>
        </authorList>
    </citation>
    <scope>IDENTIFICATION</scope>
</reference>
<organism evidence="2 3">
    <name type="scientific">Romanomermis culicivorax</name>
    <name type="common">Nematode worm</name>
    <dbReference type="NCBI Taxonomy" id="13658"/>
    <lineage>
        <taxon>Eukaryota</taxon>
        <taxon>Metazoa</taxon>
        <taxon>Ecdysozoa</taxon>
        <taxon>Nematoda</taxon>
        <taxon>Enoplea</taxon>
        <taxon>Dorylaimia</taxon>
        <taxon>Mermithida</taxon>
        <taxon>Mermithoidea</taxon>
        <taxon>Mermithidae</taxon>
        <taxon>Romanomermis</taxon>
    </lineage>
</organism>
<proteinExistence type="predicted"/>
<protein>
    <submittedName>
        <fullName evidence="3">Uncharacterized protein</fullName>
    </submittedName>
</protein>
<dbReference type="AlphaFoldDB" id="A0A915IVE3"/>
<dbReference type="Proteomes" id="UP000887565">
    <property type="component" value="Unplaced"/>
</dbReference>
<accession>A0A915IVE3</accession>
<evidence type="ECO:0000313" key="3">
    <source>
        <dbReference type="WBParaSite" id="nRc.2.0.1.t17781-RA"/>
    </source>
</evidence>
<keyword evidence="2" id="KW-1185">Reference proteome</keyword>
<dbReference type="WBParaSite" id="nRc.2.0.1.t17781-RA">
    <property type="protein sequence ID" value="nRc.2.0.1.t17781-RA"/>
    <property type="gene ID" value="nRc.2.0.1.g17781"/>
</dbReference>
<feature type="region of interest" description="Disordered" evidence="1">
    <location>
        <begin position="83"/>
        <end position="107"/>
    </location>
</feature>